<evidence type="ECO:0000256" key="6">
    <source>
        <dbReference type="ARBA" id="ARBA00023315"/>
    </source>
</evidence>
<evidence type="ECO:0000313" key="12">
    <source>
        <dbReference type="EMBL" id="ODS22723.1"/>
    </source>
</evidence>
<name>A0A1D2QMD9_9GAMM</name>
<dbReference type="PANTHER" id="PTHR43178:SF2">
    <property type="entry name" value="DIHYDROLIPOYLLYSINE-RESIDUE ACETYLTRANSFERASE COMPONENT OF PYRUVATE DEHYDROGENASE COMPLEX"/>
    <property type="match status" value="1"/>
</dbReference>
<dbReference type="InterPro" id="IPR050743">
    <property type="entry name" value="2-oxoacid_DH_E2_comp"/>
</dbReference>
<evidence type="ECO:0000259" key="10">
    <source>
        <dbReference type="PROSITE" id="PS50968"/>
    </source>
</evidence>
<dbReference type="Gene3D" id="2.40.50.100">
    <property type="match status" value="2"/>
</dbReference>
<sequence length="536" mass="56683">MTQQIISVPDIGGAEGVEVIEISVAVGDMIEADQGMVVLETDKASMDIPCPVEGMVTALKVSVGDKVAEGDALIEVDTEMVDNKDATAETDVAESESKPVAHAEVPGVTLVSEDVTVLVPEGAEGAEVIEVSVAVGDRVEEGDSLVVLETDKASMEVPAPQAGKVVSIALGQGDKTVTGGEILVLSVESSGSPSAERIAADKSQSTAPVIPVAPQLAPAQDHNAIVKASQSEDVYAGPAVRKFAREMAVDLTQITGSSDRGRISKADVKAYVKQMMNRHHVPSETPGVTAGSGIPAIPEVDFSQFGDIELLSMSKVKKLTAANMSRNWLNIPHVTQFDEADITDLEAFRKSLKAEAEQRGVKITPLPFLLKACAAALVAEPSFNVSMHCDGEHIVQRKYVNIGVAVDSPIGLVVPVIRDVDKKGLWELAAEFMTMVARARDSKLGPKDMQGGCFTISSLGAMGGQGFTPIVNAPEVAILGVSKAEIKPQWNGSEFVPRNMLPLSLSYDHRAINGGDAGRFFSYLNRVIGDVRRLLL</sequence>
<feature type="domain" description="Peripheral subunit-binding (PSBD)" evidence="11">
    <location>
        <begin position="235"/>
        <end position="272"/>
    </location>
</feature>
<feature type="domain" description="Lipoyl-binding" evidence="10">
    <location>
        <begin position="114"/>
        <end position="186"/>
    </location>
</feature>
<dbReference type="PANTHER" id="PTHR43178">
    <property type="entry name" value="DIHYDROLIPOAMIDE ACETYLTRANSFERASE COMPONENT OF PYRUVATE DEHYDROGENASE COMPLEX"/>
    <property type="match status" value="1"/>
</dbReference>
<dbReference type="Pfam" id="PF00198">
    <property type="entry name" value="2-oxoacid_dh"/>
    <property type="match status" value="1"/>
</dbReference>
<dbReference type="InterPro" id="IPR004167">
    <property type="entry name" value="PSBD"/>
</dbReference>
<accession>A0A1D2QMD9</accession>
<evidence type="ECO:0000256" key="9">
    <source>
        <dbReference type="RuleBase" id="RU003423"/>
    </source>
</evidence>
<dbReference type="Proteomes" id="UP000242502">
    <property type="component" value="Unassembled WGS sequence"/>
</dbReference>
<dbReference type="InterPro" id="IPR001078">
    <property type="entry name" value="2-oxoacid_DH_actylTfrase"/>
</dbReference>
<dbReference type="GO" id="GO:0004742">
    <property type="term" value="F:dihydrolipoyllysine-residue acetyltransferase activity"/>
    <property type="evidence" value="ECO:0007669"/>
    <property type="project" value="UniProtKB-EC"/>
</dbReference>
<dbReference type="InterPro" id="IPR003016">
    <property type="entry name" value="2-oxoA_DH_lipoyl-BS"/>
</dbReference>
<comment type="caution">
    <text evidence="12">The sequence shown here is derived from an EMBL/GenBank/DDBJ whole genome shotgun (WGS) entry which is preliminary data.</text>
</comment>
<evidence type="ECO:0000256" key="1">
    <source>
        <dbReference type="ARBA" id="ARBA00001938"/>
    </source>
</evidence>
<keyword evidence="5 9" id="KW-0450">Lipoyl</keyword>
<keyword evidence="4 9" id="KW-0808">Transferase</keyword>
<dbReference type="InterPro" id="IPR011053">
    <property type="entry name" value="Single_hybrid_motif"/>
</dbReference>
<protein>
    <recommendedName>
        <fullName evidence="9">Dihydrolipoamide acetyltransferase component of pyruvate dehydrogenase complex</fullName>
        <ecNumber evidence="9">2.3.1.-</ecNumber>
    </recommendedName>
</protein>
<dbReference type="InterPro" id="IPR023213">
    <property type="entry name" value="CAT-like_dom_sf"/>
</dbReference>
<dbReference type="InterPro" id="IPR036625">
    <property type="entry name" value="E3-bd_dom_sf"/>
</dbReference>
<dbReference type="Pfam" id="PF02817">
    <property type="entry name" value="E3_binding"/>
    <property type="match status" value="1"/>
</dbReference>
<keyword evidence="6 9" id="KW-0012">Acyltransferase</keyword>
<feature type="domain" description="Lipoyl-binding" evidence="10">
    <location>
        <begin position="3"/>
        <end position="77"/>
    </location>
</feature>
<dbReference type="PROSITE" id="PS50968">
    <property type="entry name" value="BIOTINYL_LIPOYL"/>
    <property type="match status" value="2"/>
</dbReference>
<reference evidence="12 13" key="1">
    <citation type="journal article" date="2016" name="Appl. Environ. Microbiol.">
        <title>Lack of Overt Genome Reduction in the Bryostatin-Producing Bryozoan Symbiont "Candidatus Endobugula sertula".</title>
        <authorList>
            <person name="Miller I.J."/>
            <person name="Vanee N."/>
            <person name="Fong S.S."/>
            <person name="Lim-Fong G.E."/>
            <person name="Kwan J.C."/>
        </authorList>
    </citation>
    <scope>NUCLEOTIDE SEQUENCE [LARGE SCALE GENOMIC DNA]</scope>
    <source>
        <strain evidence="12">AB1-4</strain>
    </source>
</reference>
<dbReference type="Gene3D" id="3.30.559.10">
    <property type="entry name" value="Chloramphenicol acetyltransferase-like domain"/>
    <property type="match status" value="1"/>
</dbReference>
<dbReference type="SUPFAM" id="SSF47005">
    <property type="entry name" value="Peripheral subunit-binding domain of 2-oxo acid dehydrogenase complex"/>
    <property type="match status" value="1"/>
</dbReference>
<dbReference type="SUPFAM" id="SSF52777">
    <property type="entry name" value="CoA-dependent acyltransferases"/>
    <property type="match status" value="1"/>
</dbReference>
<evidence type="ECO:0000256" key="8">
    <source>
        <dbReference type="ARBA" id="ARBA00048370"/>
    </source>
</evidence>
<evidence type="ECO:0000313" key="13">
    <source>
        <dbReference type="Proteomes" id="UP000242502"/>
    </source>
</evidence>
<comment type="subunit">
    <text evidence="3">Forms a 24-polypeptide structural core with octahedral symmetry.</text>
</comment>
<proteinExistence type="inferred from homology"/>
<dbReference type="GO" id="GO:0005737">
    <property type="term" value="C:cytoplasm"/>
    <property type="evidence" value="ECO:0007669"/>
    <property type="project" value="TreeGrafter"/>
</dbReference>
<dbReference type="EMBL" id="MDLC01000055">
    <property type="protein sequence ID" value="ODS22723.1"/>
    <property type="molecule type" value="Genomic_DNA"/>
</dbReference>
<evidence type="ECO:0000256" key="3">
    <source>
        <dbReference type="ARBA" id="ARBA00011484"/>
    </source>
</evidence>
<dbReference type="PROSITE" id="PS00189">
    <property type="entry name" value="LIPOYL"/>
    <property type="match status" value="2"/>
</dbReference>
<dbReference type="STRING" id="62101.AB835_12530"/>
<evidence type="ECO:0000256" key="2">
    <source>
        <dbReference type="ARBA" id="ARBA00007317"/>
    </source>
</evidence>
<evidence type="ECO:0000256" key="5">
    <source>
        <dbReference type="ARBA" id="ARBA00022823"/>
    </source>
</evidence>
<dbReference type="GO" id="GO:0006086">
    <property type="term" value="P:pyruvate decarboxylation to acetyl-CoA"/>
    <property type="evidence" value="ECO:0007669"/>
    <property type="project" value="TreeGrafter"/>
</dbReference>
<comment type="cofactor">
    <cofactor evidence="1 9">
        <name>(R)-lipoate</name>
        <dbReference type="ChEBI" id="CHEBI:83088"/>
    </cofactor>
</comment>
<evidence type="ECO:0000259" key="11">
    <source>
        <dbReference type="PROSITE" id="PS51826"/>
    </source>
</evidence>
<evidence type="ECO:0000256" key="7">
    <source>
        <dbReference type="ARBA" id="ARBA00025211"/>
    </source>
</evidence>
<dbReference type="EC" id="2.3.1.-" evidence="9"/>
<gene>
    <name evidence="12" type="ORF">AB835_12530</name>
</gene>
<organism evidence="12 13">
    <name type="scientific">Candidatus Endobugula sertula</name>
    <name type="common">Bugula neritina bacterial symbiont</name>
    <dbReference type="NCBI Taxonomy" id="62101"/>
    <lineage>
        <taxon>Bacteria</taxon>
        <taxon>Pseudomonadati</taxon>
        <taxon>Pseudomonadota</taxon>
        <taxon>Gammaproteobacteria</taxon>
        <taxon>Cellvibrionales</taxon>
        <taxon>Cellvibrionaceae</taxon>
        <taxon>Candidatus Endobugula</taxon>
    </lineage>
</organism>
<comment type="similarity">
    <text evidence="2 9">Belongs to the 2-oxoacid dehydrogenase family.</text>
</comment>
<evidence type="ECO:0000256" key="4">
    <source>
        <dbReference type="ARBA" id="ARBA00022679"/>
    </source>
</evidence>
<comment type="catalytic activity">
    <reaction evidence="8">
        <text>N(6)-[(R)-dihydrolipoyl]-L-lysyl-[protein] + acetyl-CoA = N(6)-[(R)-S(8)-acetyldihydrolipoyl]-L-lysyl-[protein] + CoA</text>
        <dbReference type="Rhea" id="RHEA:17017"/>
        <dbReference type="Rhea" id="RHEA-COMP:10475"/>
        <dbReference type="Rhea" id="RHEA-COMP:10478"/>
        <dbReference type="ChEBI" id="CHEBI:57287"/>
        <dbReference type="ChEBI" id="CHEBI:57288"/>
        <dbReference type="ChEBI" id="CHEBI:83100"/>
        <dbReference type="ChEBI" id="CHEBI:83111"/>
        <dbReference type="EC" id="2.3.1.12"/>
    </reaction>
</comment>
<dbReference type="AlphaFoldDB" id="A0A1D2QMD9"/>
<dbReference type="CDD" id="cd06849">
    <property type="entry name" value="lipoyl_domain"/>
    <property type="match status" value="2"/>
</dbReference>
<dbReference type="InterPro" id="IPR000089">
    <property type="entry name" value="Biotin_lipoyl"/>
</dbReference>
<dbReference type="FunFam" id="3.30.559.10:FF:000004">
    <property type="entry name" value="Acetyltransferase component of pyruvate dehydrogenase complex"/>
    <property type="match status" value="1"/>
</dbReference>
<comment type="function">
    <text evidence="7">The pyruvate dehydrogenase complex catalyzes the overall conversion of pyruvate to acetyl-CoA and CO(2). It contains multiple copies of three enzymatic components: pyruvate dehydrogenase (E1), dihydrolipoamide acetyltransferase (E2) and lipoamide dehydrogenase (E3).</text>
</comment>
<dbReference type="Gene3D" id="4.10.320.10">
    <property type="entry name" value="E3-binding domain"/>
    <property type="match status" value="1"/>
</dbReference>
<dbReference type="Pfam" id="PF00364">
    <property type="entry name" value="Biotin_lipoyl"/>
    <property type="match status" value="2"/>
</dbReference>
<dbReference type="GO" id="GO:0031405">
    <property type="term" value="F:lipoic acid binding"/>
    <property type="evidence" value="ECO:0007669"/>
    <property type="project" value="TreeGrafter"/>
</dbReference>
<dbReference type="SUPFAM" id="SSF51230">
    <property type="entry name" value="Single hybrid motif"/>
    <property type="match status" value="2"/>
</dbReference>
<dbReference type="PROSITE" id="PS51826">
    <property type="entry name" value="PSBD"/>
    <property type="match status" value="1"/>
</dbReference>